<keyword evidence="2" id="KW-1185">Reference proteome</keyword>
<evidence type="ECO:0000313" key="1">
    <source>
        <dbReference type="EMBL" id="KAH9316999.1"/>
    </source>
</evidence>
<proteinExistence type="predicted"/>
<dbReference type="AlphaFoldDB" id="A0AA38L9R1"/>
<accession>A0AA38L9R1</accession>
<gene>
    <name evidence="1" type="ORF">KI387_018768</name>
</gene>
<feature type="non-terminal residue" evidence="1">
    <location>
        <position position="1"/>
    </location>
</feature>
<sequence length="60" mass="7345">TPVSWDNIENREVIGPKILTEMEQIKMIHERLKEEEDRQKSYVDLKWVDRKFELGEVFLR</sequence>
<feature type="non-terminal residue" evidence="1">
    <location>
        <position position="60"/>
    </location>
</feature>
<reference evidence="1 2" key="1">
    <citation type="journal article" date="2021" name="Nat. Plants">
        <title>The Taxus genome provides insights into paclitaxel biosynthesis.</title>
        <authorList>
            <person name="Xiong X."/>
            <person name="Gou J."/>
            <person name="Liao Q."/>
            <person name="Li Y."/>
            <person name="Zhou Q."/>
            <person name="Bi G."/>
            <person name="Li C."/>
            <person name="Du R."/>
            <person name="Wang X."/>
            <person name="Sun T."/>
            <person name="Guo L."/>
            <person name="Liang H."/>
            <person name="Lu P."/>
            <person name="Wu Y."/>
            <person name="Zhang Z."/>
            <person name="Ro D.K."/>
            <person name="Shang Y."/>
            <person name="Huang S."/>
            <person name="Yan J."/>
        </authorList>
    </citation>
    <scope>NUCLEOTIDE SEQUENCE [LARGE SCALE GENOMIC DNA]</scope>
    <source>
        <strain evidence="1">Ta-2019</strain>
    </source>
</reference>
<organism evidence="1 2">
    <name type="scientific">Taxus chinensis</name>
    <name type="common">Chinese yew</name>
    <name type="synonym">Taxus wallichiana var. chinensis</name>
    <dbReference type="NCBI Taxonomy" id="29808"/>
    <lineage>
        <taxon>Eukaryota</taxon>
        <taxon>Viridiplantae</taxon>
        <taxon>Streptophyta</taxon>
        <taxon>Embryophyta</taxon>
        <taxon>Tracheophyta</taxon>
        <taxon>Spermatophyta</taxon>
        <taxon>Pinopsida</taxon>
        <taxon>Pinidae</taxon>
        <taxon>Conifers II</taxon>
        <taxon>Cupressales</taxon>
        <taxon>Taxaceae</taxon>
        <taxon>Taxus</taxon>
    </lineage>
</organism>
<dbReference type="EMBL" id="JAHRHJ020000004">
    <property type="protein sequence ID" value="KAH9316999.1"/>
    <property type="molecule type" value="Genomic_DNA"/>
</dbReference>
<protein>
    <submittedName>
        <fullName evidence="1">Uncharacterized protein</fullName>
    </submittedName>
</protein>
<name>A0AA38L9R1_TAXCH</name>
<evidence type="ECO:0000313" key="2">
    <source>
        <dbReference type="Proteomes" id="UP000824469"/>
    </source>
</evidence>
<comment type="caution">
    <text evidence="1">The sequence shown here is derived from an EMBL/GenBank/DDBJ whole genome shotgun (WGS) entry which is preliminary data.</text>
</comment>
<dbReference type="Proteomes" id="UP000824469">
    <property type="component" value="Unassembled WGS sequence"/>
</dbReference>